<feature type="chain" id="PRO_5019063814" description="DUF4252 domain-containing protein" evidence="1">
    <location>
        <begin position="20"/>
        <end position="157"/>
    </location>
</feature>
<dbReference type="EMBL" id="RYYU01000001">
    <property type="protein sequence ID" value="RUL58535.1"/>
    <property type="molecule type" value="Genomic_DNA"/>
</dbReference>
<feature type="signal peptide" evidence="1">
    <location>
        <begin position="1"/>
        <end position="19"/>
    </location>
</feature>
<keyword evidence="1" id="KW-0732">Signal</keyword>
<evidence type="ECO:0008006" key="4">
    <source>
        <dbReference type="Google" id="ProtNLM"/>
    </source>
</evidence>
<name>A0A432LH96_9BACT</name>
<dbReference type="OrthoDB" id="9839376at2"/>
<proteinExistence type="predicted"/>
<keyword evidence="3" id="KW-1185">Reference proteome</keyword>
<evidence type="ECO:0000313" key="2">
    <source>
        <dbReference type="EMBL" id="RUL58535.1"/>
    </source>
</evidence>
<evidence type="ECO:0000256" key="1">
    <source>
        <dbReference type="SAM" id="SignalP"/>
    </source>
</evidence>
<accession>A0A432LH96</accession>
<dbReference type="RefSeq" id="WP_126677633.1">
    <property type="nucleotide sequence ID" value="NZ_RYYU01000001.1"/>
</dbReference>
<comment type="caution">
    <text evidence="2">The sequence shown here is derived from an EMBL/GenBank/DDBJ whole genome shotgun (WGS) entry which is preliminary data.</text>
</comment>
<dbReference type="AlphaFoldDB" id="A0A432LH96"/>
<organism evidence="2 3">
    <name type="scientific">Prevotella koreensis</name>
    <dbReference type="NCBI Taxonomy" id="2490854"/>
    <lineage>
        <taxon>Bacteria</taxon>
        <taxon>Pseudomonadati</taxon>
        <taxon>Bacteroidota</taxon>
        <taxon>Bacteroidia</taxon>
        <taxon>Bacteroidales</taxon>
        <taxon>Prevotellaceae</taxon>
        <taxon>Prevotella</taxon>
    </lineage>
</organism>
<sequence>MKRLLFFFAFIVTSVTMSAQNILGFNFGMTTEEAAEVSVDCDSIMIDEEANTYLFTNVERKGIDYDLLVVLFDDDAKLSTITLGAEVKDLAEGAALQKKIIGNNKVIDSYDDPDLEGSKLYYVDETGDDNPEYVLAVIRDEEDGTMSVVATFPRDWE</sequence>
<evidence type="ECO:0000313" key="3">
    <source>
        <dbReference type="Proteomes" id="UP000278983"/>
    </source>
</evidence>
<protein>
    <recommendedName>
        <fullName evidence="4">DUF4252 domain-containing protein</fullName>
    </recommendedName>
</protein>
<reference evidence="2 3" key="1">
    <citation type="submission" date="2018-12" db="EMBL/GenBank/DDBJ databases">
        <title>Genome sequencing of Prevotella sp. KCOM 3155 (= JS262).</title>
        <authorList>
            <person name="Kook J.-K."/>
            <person name="Park S.-N."/>
            <person name="Lim Y.K."/>
        </authorList>
    </citation>
    <scope>NUCLEOTIDE SEQUENCE [LARGE SCALE GENOMIC DNA]</scope>
    <source>
        <strain evidence="2 3">KCOM 3155</strain>
    </source>
</reference>
<dbReference type="Proteomes" id="UP000278983">
    <property type="component" value="Unassembled WGS sequence"/>
</dbReference>
<gene>
    <name evidence="2" type="ORF">EHV08_01300</name>
</gene>